<name>A0A2N9FN26_FAGSY</name>
<proteinExistence type="predicted"/>
<gene>
    <name evidence="1" type="ORF">FSB_LOCUS16500</name>
</gene>
<dbReference type="EMBL" id="OIVN01001005">
    <property type="protein sequence ID" value="SPC88618.1"/>
    <property type="molecule type" value="Genomic_DNA"/>
</dbReference>
<reference evidence="1" key="1">
    <citation type="submission" date="2018-02" db="EMBL/GenBank/DDBJ databases">
        <authorList>
            <person name="Cohen D.B."/>
            <person name="Kent A.D."/>
        </authorList>
    </citation>
    <scope>NUCLEOTIDE SEQUENCE</scope>
</reference>
<organism evidence="1">
    <name type="scientific">Fagus sylvatica</name>
    <name type="common">Beechnut</name>
    <dbReference type="NCBI Taxonomy" id="28930"/>
    <lineage>
        <taxon>Eukaryota</taxon>
        <taxon>Viridiplantae</taxon>
        <taxon>Streptophyta</taxon>
        <taxon>Embryophyta</taxon>
        <taxon>Tracheophyta</taxon>
        <taxon>Spermatophyta</taxon>
        <taxon>Magnoliopsida</taxon>
        <taxon>eudicotyledons</taxon>
        <taxon>Gunneridae</taxon>
        <taxon>Pentapetalae</taxon>
        <taxon>rosids</taxon>
        <taxon>fabids</taxon>
        <taxon>Fagales</taxon>
        <taxon>Fagaceae</taxon>
        <taxon>Fagus</taxon>
    </lineage>
</organism>
<dbReference type="AlphaFoldDB" id="A0A2N9FN26"/>
<protein>
    <submittedName>
        <fullName evidence="1">Uncharacterized protein</fullName>
    </submittedName>
</protein>
<evidence type="ECO:0000313" key="1">
    <source>
        <dbReference type="EMBL" id="SPC88618.1"/>
    </source>
</evidence>
<accession>A0A2N9FN26</accession>
<sequence>MCGGARQESSGSTNGGVLGVELGSVCCGEDWISLCSLVLALFLGLSNPLSLYSFAFSGRENQELQTMASVWVFGSL</sequence>